<dbReference type="InterPro" id="IPR037401">
    <property type="entry name" value="SnoaL-like"/>
</dbReference>
<dbReference type="SUPFAM" id="SSF54427">
    <property type="entry name" value="NTF2-like"/>
    <property type="match status" value="1"/>
</dbReference>
<dbReference type="Gene3D" id="3.10.450.50">
    <property type="match status" value="1"/>
</dbReference>
<feature type="domain" description="SnoaL-like" evidence="1">
    <location>
        <begin position="31"/>
        <end position="127"/>
    </location>
</feature>
<keyword evidence="3" id="KW-1185">Reference proteome</keyword>
<gene>
    <name evidence="2" type="ORF">J2X04_000168</name>
</gene>
<dbReference type="Pfam" id="PF12680">
    <property type="entry name" value="SnoaL_2"/>
    <property type="match status" value="1"/>
</dbReference>
<evidence type="ECO:0000259" key="1">
    <source>
        <dbReference type="Pfam" id="PF12680"/>
    </source>
</evidence>
<evidence type="ECO:0000313" key="3">
    <source>
        <dbReference type="Proteomes" id="UP001267878"/>
    </source>
</evidence>
<comment type="caution">
    <text evidence="2">The sequence shown here is derived from an EMBL/GenBank/DDBJ whole genome shotgun (WGS) entry which is preliminary data.</text>
</comment>
<dbReference type="RefSeq" id="WP_310051026.1">
    <property type="nucleotide sequence ID" value="NZ_JAVDVW010000001.1"/>
</dbReference>
<proteinExistence type="predicted"/>
<evidence type="ECO:0000313" key="2">
    <source>
        <dbReference type="EMBL" id="MDR7097821.1"/>
    </source>
</evidence>
<dbReference type="InterPro" id="IPR032710">
    <property type="entry name" value="NTF2-like_dom_sf"/>
</dbReference>
<protein>
    <submittedName>
        <fullName evidence="2">SnoaL-like aldol condensation-catalyzing enzyme</fullName>
    </submittedName>
</protein>
<dbReference type="EMBL" id="JAVDVW010000001">
    <property type="protein sequence ID" value="MDR7097821.1"/>
    <property type="molecule type" value="Genomic_DNA"/>
</dbReference>
<reference evidence="2 3" key="1">
    <citation type="submission" date="2023-07" db="EMBL/GenBank/DDBJ databases">
        <title>Sorghum-associated microbial communities from plants grown in Nebraska, USA.</title>
        <authorList>
            <person name="Schachtman D."/>
        </authorList>
    </citation>
    <scope>NUCLEOTIDE SEQUENCE [LARGE SCALE GENOMIC DNA]</scope>
    <source>
        <strain evidence="2 3">BE187</strain>
    </source>
</reference>
<accession>A0ABU1VK28</accession>
<organism evidence="2 3">
    <name type="scientific">Agrilutibacter niabensis</name>
    <dbReference type="NCBI Taxonomy" id="380628"/>
    <lineage>
        <taxon>Bacteria</taxon>
        <taxon>Pseudomonadati</taxon>
        <taxon>Pseudomonadota</taxon>
        <taxon>Gammaproteobacteria</taxon>
        <taxon>Lysobacterales</taxon>
        <taxon>Lysobacteraceae</taxon>
        <taxon>Agrilutibacter</taxon>
    </lineage>
</organism>
<name>A0ABU1VK28_9GAMM</name>
<sequence>MTNHFDENGRIKYVAPTESQLADAVHVVNLFAEKWANPDAEGLRDLMHADTKNLIPPMTSPADRDGVIDHFRQVLQGLPDLTIEVVRWAPTGDTVMIEWRAHATVAGHSLSWMGVDRFGIRGDRMYEAQVYWDTRRVAEQFVEAAQSG</sequence>
<dbReference type="Proteomes" id="UP001267878">
    <property type="component" value="Unassembled WGS sequence"/>
</dbReference>